<dbReference type="InterPro" id="IPR051013">
    <property type="entry name" value="MBL_superfamily_lactonases"/>
</dbReference>
<organism evidence="7 9">
    <name type="scientific">Kosakonia oryzae</name>
    <dbReference type="NCBI Taxonomy" id="497725"/>
    <lineage>
        <taxon>Bacteria</taxon>
        <taxon>Pseudomonadati</taxon>
        <taxon>Pseudomonadota</taxon>
        <taxon>Gammaproteobacteria</taxon>
        <taxon>Enterobacterales</taxon>
        <taxon>Enterobacteriaceae</taxon>
        <taxon>Kosakonia</taxon>
    </lineage>
</organism>
<dbReference type="Proteomes" id="UP000078227">
    <property type="component" value="Chromosome"/>
</dbReference>
<dbReference type="AlphaFoldDB" id="A0AA94H6S1"/>
<keyword evidence="4" id="KW-0862">Zinc</keyword>
<dbReference type="PANTHER" id="PTHR42978:SF6">
    <property type="entry name" value="QUORUM-QUENCHING LACTONASE YTNP-RELATED"/>
    <property type="match status" value="1"/>
</dbReference>
<evidence type="ECO:0000313" key="7">
    <source>
        <dbReference type="EMBL" id="SFD04835.1"/>
    </source>
</evidence>
<evidence type="ECO:0000256" key="2">
    <source>
        <dbReference type="ARBA" id="ARBA00022723"/>
    </source>
</evidence>
<evidence type="ECO:0000259" key="5">
    <source>
        <dbReference type="SMART" id="SM00849"/>
    </source>
</evidence>
<reference evidence="6 8" key="2">
    <citation type="submission" date="2021-03" db="EMBL/GenBank/DDBJ databases">
        <authorList>
            <person name="Li Y."/>
            <person name="Li S."/>
            <person name="Chen M."/>
            <person name="Peng G."/>
            <person name="Tan Z."/>
            <person name="An Q."/>
        </authorList>
    </citation>
    <scope>NUCLEOTIDE SEQUENCE [LARGE SCALE GENOMIC DNA]</scope>
    <source>
        <strain evidence="6 8">Ola 51</strain>
    </source>
</reference>
<keyword evidence="8" id="KW-1185">Reference proteome</keyword>
<dbReference type="GO" id="GO:0046872">
    <property type="term" value="F:metal ion binding"/>
    <property type="evidence" value="ECO:0007669"/>
    <property type="project" value="UniProtKB-KW"/>
</dbReference>
<sequence length="278" mass="30103">MNSLTFPSRQIGDFQVTAVSDGNMSASLELLSGITTEDAAFIQHRAGIAESGNIHINGYLIRGRGRTILVDAGTGGLNNAGGQLKANLAAIGISPSDVDTVLLTHCHPDHIGGLLAADKQPVFQHAELLLHHREADYWRDDEKRKIASERSQRNFMLARQTLEAYARNVRLFSEGTITEGISAVWLPGHTPGHTGFRIDSEEKSLLIWGDIVHYPHIQTAQPAVSILFDADPALAEATRQKILAQAVREKLLIAGMHLGPAGFATVSRADTGYRLSCS</sequence>
<dbReference type="Pfam" id="PF00753">
    <property type="entry name" value="Lactamase_B"/>
    <property type="match status" value="1"/>
</dbReference>
<comment type="similarity">
    <text evidence="1">Belongs to the metallo-beta-lactamase superfamily.</text>
</comment>
<dbReference type="PANTHER" id="PTHR42978">
    <property type="entry name" value="QUORUM-QUENCHING LACTONASE YTNP-RELATED-RELATED"/>
    <property type="match status" value="1"/>
</dbReference>
<dbReference type="EMBL" id="CP014007">
    <property type="protein sequence ID" value="ANI84724.1"/>
    <property type="molecule type" value="Genomic_DNA"/>
</dbReference>
<dbReference type="InterPro" id="IPR001279">
    <property type="entry name" value="Metallo-B-lactamas"/>
</dbReference>
<feature type="domain" description="Metallo-beta-lactamase" evidence="5">
    <location>
        <begin position="55"/>
        <end position="257"/>
    </location>
</feature>
<accession>A0AA94H6S1</accession>
<keyword evidence="3" id="KW-0378">Hydrolase</keyword>
<dbReference type="EMBL" id="FOKO01000005">
    <property type="protein sequence ID" value="SFD04835.1"/>
    <property type="molecule type" value="Genomic_DNA"/>
</dbReference>
<dbReference type="SUPFAM" id="SSF56281">
    <property type="entry name" value="Metallo-hydrolase/oxidoreductase"/>
    <property type="match status" value="1"/>
</dbReference>
<evidence type="ECO:0000256" key="3">
    <source>
        <dbReference type="ARBA" id="ARBA00022801"/>
    </source>
</evidence>
<dbReference type="RefSeq" id="WP_064568603.1">
    <property type="nucleotide sequence ID" value="NZ_CP014007.2"/>
</dbReference>
<evidence type="ECO:0000313" key="6">
    <source>
        <dbReference type="EMBL" id="ANI84724.1"/>
    </source>
</evidence>
<evidence type="ECO:0000256" key="1">
    <source>
        <dbReference type="ARBA" id="ARBA00007749"/>
    </source>
</evidence>
<proteinExistence type="inferred from homology"/>
<evidence type="ECO:0000313" key="9">
    <source>
        <dbReference type="Proteomes" id="UP000182314"/>
    </source>
</evidence>
<dbReference type="GO" id="GO:0016787">
    <property type="term" value="F:hydrolase activity"/>
    <property type="evidence" value="ECO:0007669"/>
    <property type="project" value="UniProtKB-KW"/>
</dbReference>
<dbReference type="KEGG" id="kor:AWR26_22165"/>
<protein>
    <submittedName>
        <fullName evidence="7">Glyoxylase, beta-lactamase superfamily II</fullName>
    </submittedName>
    <submittedName>
        <fullName evidence="6">MBL fold metallo-hydrolase</fullName>
    </submittedName>
</protein>
<dbReference type="Proteomes" id="UP000182314">
    <property type="component" value="Unassembled WGS sequence"/>
</dbReference>
<evidence type="ECO:0000256" key="4">
    <source>
        <dbReference type="ARBA" id="ARBA00022833"/>
    </source>
</evidence>
<dbReference type="Gene3D" id="3.60.15.10">
    <property type="entry name" value="Ribonuclease Z/Hydroxyacylglutathione hydrolase-like"/>
    <property type="match status" value="1"/>
</dbReference>
<keyword evidence="2" id="KW-0479">Metal-binding</keyword>
<evidence type="ECO:0000313" key="8">
    <source>
        <dbReference type="Proteomes" id="UP000078227"/>
    </source>
</evidence>
<dbReference type="InterPro" id="IPR036866">
    <property type="entry name" value="RibonucZ/Hydroxyglut_hydro"/>
</dbReference>
<gene>
    <name evidence="6" type="ORF">AWR26_22165</name>
    <name evidence="7" type="ORF">SAMN05216286_4086</name>
</gene>
<dbReference type="SMART" id="SM00849">
    <property type="entry name" value="Lactamase_B"/>
    <property type="match status" value="1"/>
</dbReference>
<dbReference type="CDD" id="cd07720">
    <property type="entry name" value="OPHC2-like_MBL-fold"/>
    <property type="match status" value="1"/>
</dbReference>
<reference evidence="7 9" key="1">
    <citation type="submission" date="2016-10" db="EMBL/GenBank/DDBJ databases">
        <authorList>
            <person name="Varghese N."/>
            <person name="Submissions S."/>
        </authorList>
    </citation>
    <scope>NUCLEOTIDE SEQUENCE [LARGE SCALE GENOMIC DNA]</scope>
    <source>
        <strain evidence="7 9">CGMCC 1.7012</strain>
    </source>
</reference>
<name>A0AA94H6S1_9ENTR</name>